<dbReference type="SMART" id="SM00387">
    <property type="entry name" value="HATPase_c"/>
    <property type="match status" value="1"/>
</dbReference>
<keyword evidence="7" id="KW-1185">Reference proteome</keyword>
<dbReference type="Gene3D" id="1.20.5.1930">
    <property type="match status" value="1"/>
</dbReference>
<dbReference type="Gene3D" id="3.30.565.10">
    <property type="entry name" value="Histidine kinase-like ATPase, C-terminal domain"/>
    <property type="match status" value="1"/>
</dbReference>
<protein>
    <submittedName>
        <fullName evidence="6">Histidine kinase</fullName>
    </submittedName>
</protein>
<dbReference type="InterPro" id="IPR050482">
    <property type="entry name" value="Sensor_HK_TwoCompSys"/>
</dbReference>
<keyword evidence="4" id="KW-0812">Transmembrane</keyword>
<feature type="transmembrane region" description="Helical" evidence="4">
    <location>
        <begin position="21"/>
        <end position="43"/>
    </location>
</feature>
<dbReference type="Pfam" id="PF07730">
    <property type="entry name" value="HisKA_3"/>
    <property type="match status" value="1"/>
</dbReference>
<sequence>MSEEALSRPASRLYQGVRVKRTRVCVALAITIAVAAIGFHLAARHLSDESRYYEQAGMIARDVSAAAERVILASRTRVEVLSKLESLRQEHFAEFDTQLRDIPHSEESWFIVYDQTGKVLINTLRPYGYPDLPDVTASRPEAKEFISKFIHNGHTIIGSLQWAPVAQTYAIYVTTPVSATGDRHYGLLEAIRQSAFVNILPDIRFPASWSGGIIDWQGKNIANSGGPEVRSADAAVAGLIFETAARQDKQRLLIRRHGLRIHEAVFHRSSATQWISFVQMDRFDPTLRLVMLLAALATAGLIAAYAADLGLVVVRREILTSVQGLTTALRVALERHAVTEQQLNRFWDQSADALCILRIASGGAICLEATNRTFLQFMHVSHMRRQNLDWDQMDEERATLLRCCLDQQLPPGHTRRCLRQVREEGKIRNYEIRLSAQRASVFVSIRDVTEIAQAKSNLRRIGAQLLAAQDSERRRIARDLHDSTAQLLSAASMYLARAQAAVPSPTVHISDAQELIERSQQEIRTIAYVLHPPLLEERGLGAALGWYSGRLARQADIAIDVFVDDNVSAARPAPEIELALFRIAQEALSNAIRHSGCSAVRIALNSEAGGLLLRVKDNGQGLPHPVAMHDSGNSAVIEFGIGIYGMSERIRQLRGWLNIQEAKPSGTLVEAWIPELQ</sequence>
<dbReference type="InterPro" id="IPR036890">
    <property type="entry name" value="HATPase_C_sf"/>
</dbReference>
<gene>
    <name evidence="6" type="ORF">RQ831_17830</name>
</gene>
<keyword evidence="4" id="KW-0472">Membrane</keyword>
<name>A0ABU3MIS4_9PROT</name>
<keyword evidence="1" id="KW-0808">Transferase</keyword>
<dbReference type="EMBL" id="JAVVDO010000039">
    <property type="protein sequence ID" value="MDT8332918.1"/>
    <property type="molecule type" value="Genomic_DNA"/>
</dbReference>
<dbReference type="Proteomes" id="UP001258945">
    <property type="component" value="Unassembled WGS sequence"/>
</dbReference>
<evidence type="ECO:0000256" key="4">
    <source>
        <dbReference type="SAM" id="Phobius"/>
    </source>
</evidence>
<evidence type="ECO:0000256" key="1">
    <source>
        <dbReference type="ARBA" id="ARBA00022679"/>
    </source>
</evidence>
<dbReference type="GO" id="GO:0016301">
    <property type="term" value="F:kinase activity"/>
    <property type="evidence" value="ECO:0007669"/>
    <property type="project" value="UniProtKB-KW"/>
</dbReference>
<dbReference type="InterPro" id="IPR011712">
    <property type="entry name" value="Sig_transdc_His_kin_sub3_dim/P"/>
</dbReference>
<dbReference type="CDD" id="cd16917">
    <property type="entry name" value="HATPase_UhpB-NarQ-NarX-like"/>
    <property type="match status" value="1"/>
</dbReference>
<evidence type="ECO:0000256" key="3">
    <source>
        <dbReference type="ARBA" id="ARBA00023012"/>
    </source>
</evidence>
<evidence type="ECO:0000259" key="5">
    <source>
        <dbReference type="SMART" id="SM00387"/>
    </source>
</evidence>
<proteinExistence type="predicted"/>
<keyword evidence="3" id="KW-0902">Two-component regulatory system</keyword>
<dbReference type="SUPFAM" id="SSF55874">
    <property type="entry name" value="ATPase domain of HSP90 chaperone/DNA topoisomerase II/histidine kinase"/>
    <property type="match status" value="1"/>
</dbReference>
<evidence type="ECO:0000313" key="6">
    <source>
        <dbReference type="EMBL" id="MDT8332918.1"/>
    </source>
</evidence>
<dbReference type="RefSeq" id="WP_314283873.1">
    <property type="nucleotide sequence ID" value="NZ_JAVVDO010000039.1"/>
</dbReference>
<comment type="caution">
    <text evidence="6">The sequence shown here is derived from an EMBL/GenBank/DDBJ whole genome shotgun (WGS) entry which is preliminary data.</text>
</comment>
<keyword evidence="4" id="KW-1133">Transmembrane helix</keyword>
<keyword evidence="2 6" id="KW-0418">Kinase</keyword>
<dbReference type="PANTHER" id="PTHR24421">
    <property type="entry name" value="NITRATE/NITRITE SENSOR PROTEIN NARX-RELATED"/>
    <property type="match status" value="1"/>
</dbReference>
<feature type="domain" description="Histidine kinase/HSP90-like ATPase" evidence="5">
    <location>
        <begin position="575"/>
        <end position="677"/>
    </location>
</feature>
<organism evidence="6 7">
    <name type="scientific">Roseomonas gilardii</name>
    <dbReference type="NCBI Taxonomy" id="257708"/>
    <lineage>
        <taxon>Bacteria</taxon>
        <taxon>Pseudomonadati</taxon>
        <taxon>Pseudomonadota</taxon>
        <taxon>Alphaproteobacteria</taxon>
        <taxon>Acetobacterales</taxon>
        <taxon>Roseomonadaceae</taxon>
        <taxon>Roseomonas</taxon>
    </lineage>
</organism>
<accession>A0ABU3MIS4</accession>
<dbReference type="PANTHER" id="PTHR24421:SF58">
    <property type="entry name" value="SIGNAL TRANSDUCTION HISTIDINE-PROTEIN KINASE_PHOSPHATASE UHPB"/>
    <property type="match status" value="1"/>
</dbReference>
<dbReference type="InterPro" id="IPR003594">
    <property type="entry name" value="HATPase_dom"/>
</dbReference>
<evidence type="ECO:0000313" key="7">
    <source>
        <dbReference type="Proteomes" id="UP001258945"/>
    </source>
</evidence>
<evidence type="ECO:0000256" key="2">
    <source>
        <dbReference type="ARBA" id="ARBA00022777"/>
    </source>
</evidence>
<reference evidence="6 7" key="1">
    <citation type="journal article" date="2019" name="Microb. Pathog.">
        <title>Comparison of VITEK 2, MALDI-TOF MS, 16S rRNA gene sequencing, and whole-genome sequencing for identification of Roseomonas mucosa.</title>
        <authorList>
            <person name="Rudolph W.W."/>
            <person name="Gunzer F."/>
            <person name="Trauth M."/>
            <person name="Bunk B."/>
            <person name="Bigge R."/>
            <person name="Schrottner P."/>
        </authorList>
    </citation>
    <scope>NUCLEOTIDE SEQUENCE [LARGE SCALE GENOMIC DNA]</scope>
    <source>
        <strain evidence="6 7">DSM 103800</strain>
    </source>
</reference>
<dbReference type="Pfam" id="PF02518">
    <property type="entry name" value="HATPase_c"/>
    <property type="match status" value="1"/>
</dbReference>